<evidence type="ECO:0000256" key="3">
    <source>
        <dbReference type="SAM" id="SignalP"/>
    </source>
</evidence>
<dbReference type="InterPro" id="IPR001087">
    <property type="entry name" value="GDSL"/>
</dbReference>
<dbReference type="PANTHER" id="PTHR22835">
    <property type="entry name" value="ZINC FINGER FYVE DOMAIN CONTAINING PROTEIN"/>
    <property type="match status" value="1"/>
</dbReference>
<organism evidence="4 5">
    <name type="scientific">Sesamum alatum</name>
    <dbReference type="NCBI Taxonomy" id="300844"/>
    <lineage>
        <taxon>Eukaryota</taxon>
        <taxon>Viridiplantae</taxon>
        <taxon>Streptophyta</taxon>
        <taxon>Embryophyta</taxon>
        <taxon>Tracheophyta</taxon>
        <taxon>Spermatophyta</taxon>
        <taxon>Magnoliopsida</taxon>
        <taxon>eudicotyledons</taxon>
        <taxon>Gunneridae</taxon>
        <taxon>Pentapetalae</taxon>
        <taxon>asterids</taxon>
        <taxon>lamiids</taxon>
        <taxon>Lamiales</taxon>
        <taxon>Pedaliaceae</taxon>
        <taxon>Sesamum</taxon>
    </lineage>
</organism>
<gene>
    <name evidence="4" type="ORF">Salat_0679800</name>
</gene>
<dbReference type="GO" id="GO:0016788">
    <property type="term" value="F:hydrolase activity, acting on ester bonds"/>
    <property type="evidence" value="ECO:0007669"/>
    <property type="project" value="InterPro"/>
</dbReference>
<keyword evidence="3" id="KW-0732">Signal</keyword>
<proteinExistence type="inferred from homology"/>
<dbReference type="PANTHER" id="PTHR22835:SF158">
    <property type="entry name" value="GDSL ESTERASE_LIPASE LIP-4-LIKE ISOFORM X1"/>
    <property type="match status" value="1"/>
</dbReference>
<evidence type="ECO:0000256" key="2">
    <source>
        <dbReference type="ARBA" id="ARBA00023180"/>
    </source>
</evidence>
<comment type="similarity">
    <text evidence="1">Belongs to the 'GDSL' lipolytic enzyme family.</text>
</comment>
<reference evidence="4" key="2">
    <citation type="journal article" date="2024" name="Plant">
        <title>Genomic evolution and insights into agronomic trait innovations of Sesamum species.</title>
        <authorList>
            <person name="Miao H."/>
            <person name="Wang L."/>
            <person name="Qu L."/>
            <person name="Liu H."/>
            <person name="Sun Y."/>
            <person name="Le M."/>
            <person name="Wang Q."/>
            <person name="Wei S."/>
            <person name="Zheng Y."/>
            <person name="Lin W."/>
            <person name="Duan Y."/>
            <person name="Cao H."/>
            <person name="Xiong S."/>
            <person name="Wang X."/>
            <person name="Wei L."/>
            <person name="Li C."/>
            <person name="Ma Q."/>
            <person name="Ju M."/>
            <person name="Zhao R."/>
            <person name="Li G."/>
            <person name="Mu C."/>
            <person name="Tian Q."/>
            <person name="Mei H."/>
            <person name="Zhang T."/>
            <person name="Gao T."/>
            <person name="Zhang H."/>
        </authorList>
    </citation>
    <scope>NUCLEOTIDE SEQUENCE</scope>
    <source>
        <strain evidence="4">3651</strain>
    </source>
</reference>
<dbReference type="Proteomes" id="UP001293254">
    <property type="component" value="Unassembled WGS sequence"/>
</dbReference>
<protein>
    <submittedName>
        <fullName evidence="4">GDSL esterase/lipase</fullName>
    </submittedName>
</protein>
<evidence type="ECO:0000313" key="5">
    <source>
        <dbReference type="Proteomes" id="UP001293254"/>
    </source>
</evidence>
<feature type="signal peptide" evidence="3">
    <location>
        <begin position="1"/>
        <end position="25"/>
    </location>
</feature>
<evidence type="ECO:0000256" key="1">
    <source>
        <dbReference type="ARBA" id="ARBA00008668"/>
    </source>
</evidence>
<comment type="caution">
    <text evidence="4">The sequence shown here is derived from an EMBL/GenBank/DDBJ whole genome shotgun (WGS) entry which is preliminary data.</text>
</comment>
<dbReference type="AlphaFoldDB" id="A0AAE1YR51"/>
<dbReference type="Gene3D" id="3.40.50.1110">
    <property type="entry name" value="SGNH hydrolase"/>
    <property type="match status" value="1"/>
</dbReference>
<dbReference type="EMBL" id="JACGWO010000002">
    <property type="protein sequence ID" value="KAK4435165.1"/>
    <property type="molecule type" value="Genomic_DNA"/>
</dbReference>
<keyword evidence="5" id="KW-1185">Reference proteome</keyword>
<feature type="chain" id="PRO_5041958294" evidence="3">
    <location>
        <begin position="26"/>
        <end position="338"/>
    </location>
</feature>
<dbReference type="InterPro" id="IPR036514">
    <property type="entry name" value="SGNH_hydro_sf"/>
</dbReference>
<keyword evidence="2" id="KW-0325">Glycoprotein</keyword>
<sequence>MHIPETGSSALRLLAFLALINFVVPQCSRKSSPVIFNFGDSNSDTGGFIAGVGLDIGYPYGRTFFRRPTGRASDGRLVIDFLCEYLGTHYLSPYLDSLEPDFTNGANFAIVGATILPKYVPFNLGIQILQFKHFYNRSIELHSRGRMNLLGKDDFKNALYTLDIGQNDLSGSFGSLSYAQVIEKIPSFISEIKDAMWAIYELGGRNFWVHNTGPLGCLPRELAIRSSGNASDYDEYGCMKSLNEGAKAFNGKLQALCGELRSQMQNSTIVYVDVYSIKADLRHIIDKRVMGSLALPTLRNTMSCRSRCRSPRLRQGTELLLQQPFWGHSLNRLRGKRV</sequence>
<evidence type="ECO:0000313" key="4">
    <source>
        <dbReference type="EMBL" id="KAK4435165.1"/>
    </source>
</evidence>
<accession>A0AAE1YR51</accession>
<reference evidence="4" key="1">
    <citation type="submission" date="2020-06" db="EMBL/GenBank/DDBJ databases">
        <authorList>
            <person name="Li T."/>
            <person name="Hu X."/>
            <person name="Zhang T."/>
            <person name="Song X."/>
            <person name="Zhang H."/>
            <person name="Dai N."/>
            <person name="Sheng W."/>
            <person name="Hou X."/>
            <person name="Wei L."/>
        </authorList>
    </citation>
    <scope>NUCLEOTIDE SEQUENCE</scope>
    <source>
        <strain evidence="4">3651</strain>
        <tissue evidence="4">Leaf</tissue>
    </source>
</reference>
<dbReference type="Pfam" id="PF00657">
    <property type="entry name" value="Lipase_GDSL"/>
    <property type="match status" value="1"/>
</dbReference>
<name>A0AAE1YR51_9LAMI</name>